<keyword evidence="2" id="KW-1185">Reference proteome</keyword>
<dbReference type="InterPro" id="IPR011009">
    <property type="entry name" value="Kinase-like_dom_sf"/>
</dbReference>
<dbReference type="EMBL" id="BMNN01000001">
    <property type="protein sequence ID" value="GGI90903.1"/>
    <property type="molecule type" value="Genomic_DNA"/>
</dbReference>
<sequence length="266" mass="31104">MTRSLEFVATDALDILQRHGLDSFEALWQIEAELVDEPNAARGGRSSVGRLELEDANGRSHVFYLKRQANYLIRHLRRPLGQTTAGREFFNIQRFAQLGIPALDAACFGERRQGRYRQALLLTRGLEGYRPLDSWFEDWPTLGYRLQNDLLIAAATLVKRLHNQGIVHNCLYPKHIFLRQRDDGIGARLIDLEKCRAHIFSPWGRMRDLDALNRRSLAPRRTQRLRFMLLYLDKPRVDAEVRYWINRVERRSSKKRMRHEAGGRQS</sequence>
<dbReference type="Pfam" id="PF06293">
    <property type="entry name" value="Kdo"/>
    <property type="match status" value="1"/>
</dbReference>
<evidence type="ECO:0000313" key="2">
    <source>
        <dbReference type="Proteomes" id="UP000633263"/>
    </source>
</evidence>
<comment type="caution">
    <text evidence="1">The sequence shown here is derived from an EMBL/GenBank/DDBJ whole genome shotgun (WGS) entry which is preliminary data.</text>
</comment>
<protein>
    <recommendedName>
        <fullName evidence="3">Lipopolysaccharide kinase (Kdo/WaaP) family protein</fullName>
    </recommendedName>
</protein>
<evidence type="ECO:0000313" key="1">
    <source>
        <dbReference type="EMBL" id="GGI90903.1"/>
    </source>
</evidence>
<reference evidence="2" key="1">
    <citation type="journal article" date="2019" name="Int. J. Syst. Evol. Microbiol.">
        <title>The Global Catalogue of Microorganisms (GCM) 10K type strain sequencing project: providing services to taxonomists for standard genome sequencing and annotation.</title>
        <authorList>
            <consortium name="The Broad Institute Genomics Platform"/>
            <consortium name="The Broad Institute Genome Sequencing Center for Infectious Disease"/>
            <person name="Wu L."/>
            <person name="Ma J."/>
        </authorList>
    </citation>
    <scope>NUCLEOTIDE SEQUENCE [LARGE SCALE GENOMIC DNA]</scope>
    <source>
        <strain evidence="2">JCM 11590</strain>
    </source>
</reference>
<dbReference type="RefSeq" id="WP_188634927.1">
    <property type="nucleotide sequence ID" value="NZ_BMNN01000001.1"/>
</dbReference>
<dbReference type="Proteomes" id="UP000633263">
    <property type="component" value="Unassembled WGS sequence"/>
</dbReference>
<dbReference type="InterPro" id="IPR027023">
    <property type="entry name" value="Put_LipoPS_kinase_InaA"/>
</dbReference>
<organism evidence="1 2">
    <name type="scientific">Halopseudomonas pertucinogena</name>
    <dbReference type="NCBI Taxonomy" id="86175"/>
    <lineage>
        <taxon>Bacteria</taxon>
        <taxon>Pseudomonadati</taxon>
        <taxon>Pseudomonadota</taxon>
        <taxon>Gammaproteobacteria</taxon>
        <taxon>Pseudomonadales</taxon>
        <taxon>Pseudomonadaceae</taxon>
        <taxon>Halopseudomonas</taxon>
    </lineage>
</organism>
<name>A0ABQ2CL14_9GAMM</name>
<accession>A0ABQ2CL14</accession>
<evidence type="ECO:0008006" key="3">
    <source>
        <dbReference type="Google" id="ProtNLM"/>
    </source>
</evidence>
<dbReference type="SUPFAM" id="SSF56112">
    <property type="entry name" value="Protein kinase-like (PK-like)"/>
    <property type="match status" value="1"/>
</dbReference>
<proteinExistence type="predicted"/>
<gene>
    <name evidence="1" type="ORF">GCM10009083_04170</name>
</gene>
<dbReference type="PIRSF" id="PIRSF026326">
    <property type="entry name" value="InaA"/>
    <property type="match status" value="1"/>
</dbReference>